<sequence>MITYAKVIRWRKHEDTIILECVSDGKQFEIPTYKSRIYNAHLLNGEVYIRLDSNGNIIGIDV</sequence>
<dbReference type="RefSeq" id="WP_033673010.1">
    <property type="nucleotide sequence ID" value="NZ_JOTM01000002.1"/>
</dbReference>
<gene>
    <name evidence="1" type="ORF">BAGA_11260</name>
</gene>
<dbReference type="AlphaFoldDB" id="A0A073KF43"/>
<evidence type="ECO:0000313" key="2">
    <source>
        <dbReference type="Proteomes" id="UP000027778"/>
    </source>
</evidence>
<comment type="caution">
    <text evidence="1">The sequence shown here is derived from an EMBL/GenBank/DDBJ whole genome shotgun (WGS) entry which is preliminary data.</text>
</comment>
<proteinExistence type="predicted"/>
<name>A0A073KF43_9BACI</name>
<dbReference type="OrthoDB" id="2894454at2"/>
<keyword evidence="2" id="KW-1185">Reference proteome</keyword>
<evidence type="ECO:0000313" key="1">
    <source>
        <dbReference type="EMBL" id="KEK25205.1"/>
    </source>
</evidence>
<dbReference type="EMBL" id="JOTM01000002">
    <property type="protein sequence ID" value="KEK25205.1"/>
    <property type="molecule type" value="Genomic_DNA"/>
</dbReference>
<protein>
    <submittedName>
        <fullName evidence="1">Uncharacterized protein</fullName>
    </submittedName>
</protein>
<dbReference type="Proteomes" id="UP000027778">
    <property type="component" value="Unassembled WGS sequence"/>
</dbReference>
<reference evidence="1 2" key="1">
    <citation type="submission" date="2014-06" db="EMBL/GenBank/DDBJ databases">
        <title>Draft genome sequence of Bacillus gaemokensis JCM 15801 (MCCC 1A00707).</title>
        <authorList>
            <person name="Lai Q."/>
            <person name="Liu Y."/>
            <person name="Shao Z."/>
        </authorList>
    </citation>
    <scope>NUCLEOTIDE SEQUENCE [LARGE SCALE GENOMIC DNA]</scope>
    <source>
        <strain evidence="1 2">JCM 15801</strain>
    </source>
</reference>
<organism evidence="1 2">
    <name type="scientific">Bacillus gaemokensis</name>
    <dbReference type="NCBI Taxonomy" id="574375"/>
    <lineage>
        <taxon>Bacteria</taxon>
        <taxon>Bacillati</taxon>
        <taxon>Bacillota</taxon>
        <taxon>Bacilli</taxon>
        <taxon>Bacillales</taxon>
        <taxon>Bacillaceae</taxon>
        <taxon>Bacillus</taxon>
        <taxon>Bacillus cereus group</taxon>
    </lineage>
</organism>
<accession>A0A073KF43</accession>